<evidence type="ECO:0000313" key="2">
    <source>
        <dbReference type="EMBL" id="ETF03452.1"/>
    </source>
</evidence>
<feature type="chain" id="PRO_5004771771" description="Preprotein translocase subunit SecD" evidence="1">
    <location>
        <begin position="28"/>
        <end position="170"/>
    </location>
</feature>
<evidence type="ECO:0000313" key="3">
    <source>
        <dbReference type="Proteomes" id="UP000018733"/>
    </source>
</evidence>
<dbReference type="EMBL" id="AYXT01000009">
    <property type="protein sequence ID" value="ETF03452.1"/>
    <property type="molecule type" value="Genomic_DNA"/>
</dbReference>
<dbReference type="HOGENOM" id="CLU_1567374_0_0_4"/>
<dbReference type="RefSeq" id="WP_024004465.1">
    <property type="nucleotide sequence ID" value="NZ_KI650979.1"/>
</dbReference>
<sequence>MKPITKSALSVISLVVALAGCQSVNNATAPAAGTATAPAQAAVRQPAAVSVFMASNVAVKGYRPLRLNDKQTIYVSAQPLINRSHIRGLDVVRDTQNRTFVKMTLNPQGAALLKTVPKNRGYATVVGGQLVSLTGVRQGSDFLFSVANQQAATSLIHSIVPQPASQPAKS</sequence>
<name>V8QUY0_9BURK</name>
<proteinExistence type="predicted"/>
<keyword evidence="1" id="KW-0732">Signal</keyword>
<reference evidence="2 3" key="1">
    <citation type="journal article" date="2014" name="Genome Announc.">
        <title>Draft Genome Sequence of Advenella kashmirensis Strain W13003, a Polycyclic Aromatic Hydrocarbon-Degrading Bacterium.</title>
        <authorList>
            <person name="Wang X."/>
            <person name="Jin D."/>
            <person name="Zhou L."/>
            <person name="Wu L."/>
            <person name="An W."/>
            <person name="Zhao L."/>
        </authorList>
    </citation>
    <scope>NUCLEOTIDE SEQUENCE [LARGE SCALE GENOMIC DNA]</scope>
    <source>
        <strain evidence="2 3">W13003</strain>
    </source>
</reference>
<evidence type="ECO:0008006" key="4">
    <source>
        <dbReference type="Google" id="ProtNLM"/>
    </source>
</evidence>
<accession>V8QUY0</accession>
<protein>
    <recommendedName>
        <fullName evidence="4">Preprotein translocase subunit SecD</fullName>
    </recommendedName>
</protein>
<evidence type="ECO:0000256" key="1">
    <source>
        <dbReference type="SAM" id="SignalP"/>
    </source>
</evidence>
<dbReference type="PROSITE" id="PS51257">
    <property type="entry name" value="PROKAR_LIPOPROTEIN"/>
    <property type="match status" value="1"/>
</dbReference>
<organism evidence="2 3">
    <name type="scientific">Advenella kashmirensis W13003</name>
    <dbReference type="NCBI Taxonomy" id="1424334"/>
    <lineage>
        <taxon>Bacteria</taxon>
        <taxon>Pseudomonadati</taxon>
        <taxon>Pseudomonadota</taxon>
        <taxon>Betaproteobacteria</taxon>
        <taxon>Burkholderiales</taxon>
        <taxon>Alcaligenaceae</taxon>
    </lineage>
</organism>
<feature type="signal peptide" evidence="1">
    <location>
        <begin position="1"/>
        <end position="27"/>
    </location>
</feature>
<dbReference type="AlphaFoldDB" id="V8QUY0"/>
<keyword evidence="3" id="KW-1185">Reference proteome</keyword>
<dbReference type="PATRIC" id="fig|1424334.3.peg.1484"/>
<dbReference type="eggNOG" id="ENOG5032Q8W">
    <property type="taxonomic scope" value="Bacteria"/>
</dbReference>
<comment type="caution">
    <text evidence="2">The sequence shown here is derived from an EMBL/GenBank/DDBJ whole genome shotgun (WGS) entry which is preliminary data.</text>
</comment>
<gene>
    <name evidence="2" type="ORF">W822_07425</name>
</gene>
<dbReference type="Proteomes" id="UP000018733">
    <property type="component" value="Unassembled WGS sequence"/>
</dbReference>
<dbReference type="OrthoDB" id="9838953at2"/>